<dbReference type="Pfam" id="PF19335">
    <property type="entry name" value="HMBD"/>
    <property type="match status" value="1"/>
</dbReference>
<dbReference type="RefSeq" id="WP_131910489.1">
    <property type="nucleotide sequence ID" value="NZ_SMFM01000008.1"/>
</dbReference>
<dbReference type="OrthoDB" id="1521937at2"/>
<dbReference type="Proteomes" id="UP000295278">
    <property type="component" value="Unassembled WGS sequence"/>
</dbReference>
<evidence type="ECO:0000313" key="3">
    <source>
        <dbReference type="Proteomes" id="UP000295278"/>
    </source>
</evidence>
<comment type="caution">
    <text evidence="2">The sequence shown here is derived from an EMBL/GenBank/DDBJ whole genome shotgun (WGS) entry which is preliminary data.</text>
</comment>
<protein>
    <recommendedName>
        <fullName evidence="1">Heavy metal binding domain-containing protein</fullName>
    </recommendedName>
</protein>
<dbReference type="InterPro" id="IPR045800">
    <property type="entry name" value="HMBD"/>
</dbReference>
<dbReference type="GO" id="GO:0046872">
    <property type="term" value="F:metal ion binding"/>
    <property type="evidence" value="ECO:0007669"/>
    <property type="project" value="InterPro"/>
</dbReference>
<organism evidence="2 3">
    <name type="scientific">Flavobacterium caseinilyticum</name>
    <dbReference type="NCBI Taxonomy" id="2541732"/>
    <lineage>
        <taxon>Bacteria</taxon>
        <taxon>Pseudomonadati</taxon>
        <taxon>Bacteroidota</taxon>
        <taxon>Flavobacteriia</taxon>
        <taxon>Flavobacteriales</taxon>
        <taxon>Flavobacteriaceae</taxon>
        <taxon>Flavobacterium</taxon>
    </lineage>
</organism>
<name>A0A4R5APY3_9FLAO</name>
<reference evidence="2 3" key="1">
    <citation type="submission" date="2019-03" db="EMBL/GenBank/DDBJ databases">
        <title>Flavobacterium AT-3-2 sp. nov., isolated from arctic soil.</title>
        <authorList>
            <person name="Chaudhary D.K."/>
        </authorList>
    </citation>
    <scope>NUCLEOTIDE SEQUENCE [LARGE SCALE GENOMIC DNA]</scope>
    <source>
        <strain evidence="2 3">AT-3-2</strain>
    </source>
</reference>
<evidence type="ECO:0000259" key="1">
    <source>
        <dbReference type="Pfam" id="PF19335"/>
    </source>
</evidence>
<dbReference type="AlphaFoldDB" id="A0A4R5APY3"/>
<dbReference type="Gene3D" id="2.10.220.10">
    <property type="entry name" value="Hormone Receptor, Insulin-like Growth Factor Receptor 1, Chain A, domain 2"/>
    <property type="match status" value="1"/>
</dbReference>
<dbReference type="EMBL" id="SMFM01000008">
    <property type="protein sequence ID" value="TDD74703.1"/>
    <property type="molecule type" value="Genomic_DNA"/>
</dbReference>
<accession>A0A4R5APY3</accession>
<keyword evidence="3" id="KW-1185">Reference proteome</keyword>
<evidence type="ECO:0000313" key="2">
    <source>
        <dbReference type="EMBL" id="TDD74703.1"/>
    </source>
</evidence>
<sequence>MKNIVSILLTIAFAWTGFAQVVENKNPEKLVKEKRLFICPMHQEMMMDTRGKCSKCAMELTETVDIKKAYCPNCKDEFYIKEGKCLKCSKKIIKDSRKGNQKK</sequence>
<gene>
    <name evidence="2" type="ORF">E0F89_14480</name>
</gene>
<proteinExistence type="predicted"/>
<feature type="domain" description="Heavy metal binding" evidence="1">
    <location>
        <begin position="37"/>
        <end position="62"/>
    </location>
</feature>